<comment type="caution">
    <text evidence="15">The sequence shown here is derived from an EMBL/GenBank/DDBJ whole genome shotgun (WGS) entry which is preliminary data.</text>
</comment>
<feature type="transmembrane region" description="Helical" evidence="14">
    <location>
        <begin position="37"/>
        <end position="57"/>
    </location>
</feature>
<evidence type="ECO:0000313" key="15">
    <source>
        <dbReference type="EMBL" id="KAF6026114.1"/>
    </source>
</evidence>
<dbReference type="EMBL" id="VXIV02002346">
    <property type="protein sequence ID" value="KAF6026114.1"/>
    <property type="molecule type" value="Genomic_DNA"/>
</dbReference>
<keyword evidence="11" id="KW-0325">Glycoprotein</keyword>
<organism evidence="15 16">
    <name type="scientific">Bugula neritina</name>
    <name type="common">Brown bryozoan</name>
    <name type="synonym">Sertularia neritina</name>
    <dbReference type="NCBI Taxonomy" id="10212"/>
    <lineage>
        <taxon>Eukaryota</taxon>
        <taxon>Metazoa</taxon>
        <taxon>Spiralia</taxon>
        <taxon>Lophotrochozoa</taxon>
        <taxon>Bryozoa</taxon>
        <taxon>Gymnolaemata</taxon>
        <taxon>Cheilostomatida</taxon>
        <taxon>Flustrina</taxon>
        <taxon>Buguloidea</taxon>
        <taxon>Bugulidae</taxon>
        <taxon>Bugula</taxon>
    </lineage>
</organism>
<dbReference type="InterPro" id="IPR038377">
    <property type="entry name" value="Na/Glc_symporter_sf"/>
</dbReference>
<proteinExistence type="inferred from homology"/>
<dbReference type="GO" id="GO:0008292">
    <property type="term" value="P:acetylcholine biosynthetic process"/>
    <property type="evidence" value="ECO:0007669"/>
    <property type="project" value="TreeGrafter"/>
</dbReference>
<comment type="similarity">
    <text evidence="2 13">Belongs to the sodium:solute symporter (SSF) (TC 2.A.21) family.</text>
</comment>
<feature type="transmembrane region" description="Helical" evidence="14">
    <location>
        <begin position="190"/>
        <end position="211"/>
    </location>
</feature>
<evidence type="ECO:0000256" key="14">
    <source>
        <dbReference type="SAM" id="Phobius"/>
    </source>
</evidence>
<feature type="transmembrane region" description="Helical" evidence="14">
    <location>
        <begin position="78"/>
        <end position="103"/>
    </location>
</feature>
<dbReference type="InterPro" id="IPR001734">
    <property type="entry name" value="Na/solute_symporter"/>
</dbReference>
<dbReference type="PANTHER" id="PTHR45897:SF4">
    <property type="entry name" value="HIGH-AFFINITY CHOLINE TRANSPORTER 1"/>
    <property type="match status" value="1"/>
</dbReference>
<name>A0A7J7JKK5_BUGNE</name>
<evidence type="ECO:0000256" key="2">
    <source>
        <dbReference type="ARBA" id="ARBA00006434"/>
    </source>
</evidence>
<feature type="transmembrane region" description="Helical" evidence="14">
    <location>
        <begin position="332"/>
        <end position="352"/>
    </location>
</feature>
<comment type="subcellular location">
    <subcellularLocation>
        <location evidence="1">Membrane</location>
        <topology evidence="1">Multi-pass membrane protein</topology>
    </subcellularLocation>
</comment>
<dbReference type="Gene3D" id="1.20.1730.10">
    <property type="entry name" value="Sodium/glucose cotransporter"/>
    <property type="match status" value="1"/>
</dbReference>
<evidence type="ECO:0000256" key="13">
    <source>
        <dbReference type="RuleBase" id="RU362091"/>
    </source>
</evidence>
<sequence>MIVGVFTMTATWVGGGYINGTAEAVYLAVDGTGGGLAWVQAPVGYSLSLVLAGIIFAKPMREAGYMTMIDPFQKRLGTWMGAVMVLPAVCGEIFWSAAILGSLGSTLSVIIGLEMWISVIISACVALLYVVIGGLASVVYTDVIQLLCIAAGLVTAVPFALKHEAVGDLFAPAANSTSVGWLGYVEGKSWGVYIDTYLHIIFGGIPWQVYFQRVLASRTPRGAQVLSILGGVGCFLMAIPPVFMGVIGYATDWNQTDYTGVDDEGKVDARFIVPLVLQYLTPPVVAIIGLGAVSAAVMSSADSSMLSSSTMFAQNVYKPVFRPQAGAREVIWVMRAASVVFCAVAAVLALTFKSVYGLLVMCGDFVYVLLFPQLTCAIFLPSYNTFGSFVGFVVSLIFRLLGGESFLNWQATVHFPWYDAETNTQYFPYKSIAMLVGFGLIIGVSWGTDWLMKTGRLDRKYLRFVNNRLDESDADDATDTEKDSRLSSADDDKINGIESVNGKITTRF</sequence>
<dbReference type="Proteomes" id="UP000593567">
    <property type="component" value="Unassembled WGS sequence"/>
</dbReference>
<evidence type="ECO:0000256" key="7">
    <source>
        <dbReference type="ARBA" id="ARBA00022989"/>
    </source>
</evidence>
<evidence type="ECO:0000256" key="12">
    <source>
        <dbReference type="ARBA" id="ARBA00023201"/>
    </source>
</evidence>
<keyword evidence="10 14" id="KW-0472">Membrane</keyword>
<evidence type="ECO:0008006" key="17">
    <source>
        <dbReference type="Google" id="ProtNLM"/>
    </source>
</evidence>
<dbReference type="Pfam" id="PF00474">
    <property type="entry name" value="SSF"/>
    <property type="match status" value="1"/>
</dbReference>
<keyword evidence="7 14" id="KW-1133">Transmembrane helix</keyword>
<keyword evidence="4 14" id="KW-0812">Transmembrane</keyword>
<feature type="transmembrane region" description="Helical" evidence="14">
    <location>
        <begin position="431"/>
        <end position="452"/>
    </location>
</feature>
<feature type="transmembrane region" description="Helical" evidence="14">
    <location>
        <begin position="115"/>
        <end position="136"/>
    </location>
</feature>
<feature type="transmembrane region" description="Helical" evidence="14">
    <location>
        <begin position="389"/>
        <end position="411"/>
    </location>
</feature>
<evidence type="ECO:0000256" key="9">
    <source>
        <dbReference type="ARBA" id="ARBA00023065"/>
    </source>
</evidence>
<gene>
    <name evidence="15" type="ORF">EB796_015579</name>
</gene>
<evidence type="ECO:0000256" key="11">
    <source>
        <dbReference type="ARBA" id="ARBA00023180"/>
    </source>
</evidence>
<protein>
    <recommendedName>
        <fullName evidence="17">SLC5A7</fullName>
    </recommendedName>
</protein>
<evidence type="ECO:0000256" key="1">
    <source>
        <dbReference type="ARBA" id="ARBA00004141"/>
    </source>
</evidence>
<feature type="transmembrane region" description="Helical" evidence="14">
    <location>
        <begin position="223"/>
        <end position="251"/>
    </location>
</feature>
<keyword evidence="6" id="KW-0530">Neurotransmitter biosynthesis</keyword>
<evidence type="ECO:0000256" key="10">
    <source>
        <dbReference type="ARBA" id="ARBA00023136"/>
    </source>
</evidence>
<evidence type="ECO:0000313" key="16">
    <source>
        <dbReference type="Proteomes" id="UP000593567"/>
    </source>
</evidence>
<evidence type="ECO:0000256" key="6">
    <source>
        <dbReference type="ARBA" id="ARBA00022979"/>
    </source>
</evidence>
<dbReference type="PANTHER" id="PTHR45897">
    <property type="entry name" value="HIGH-AFFINITY CHOLINE TRANSPORTER 1"/>
    <property type="match status" value="1"/>
</dbReference>
<dbReference type="PROSITE" id="PS50283">
    <property type="entry name" value="NA_SOLUT_SYMP_3"/>
    <property type="match status" value="1"/>
</dbReference>
<dbReference type="CDD" id="cd11474">
    <property type="entry name" value="SLC5sbd_CHT"/>
    <property type="match status" value="1"/>
</dbReference>
<evidence type="ECO:0000256" key="3">
    <source>
        <dbReference type="ARBA" id="ARBA00022448"/>
    </source>
</evidence>
<keyword evidence="16" id="KW-1185">Reference proteome</keyword>
<keyword evidence="9" id="KW-0406">Ion transport</keyword>
<keyword evidence="5" id="KW-0769">Symport</keyword>
<keyword evidence="8" id="KW-0915">Sodium</keyword>
<keyword evidence="12" id="KW-0739">Sodium transport</keyword>
<dbReference type="OrthoDB" id="546820at2759"/>
<feature type="transmembrane region" description="Helical" evidence="14">
    <location>
        <begin position="271"/>
        <end position="297"/>
    </location>
</feature>
<feature type="transmembrane region" description="Helical" evidence="14">
    <location>
        <begin position="358"/>
        <end position="380"/>
    </location>
</feature>
<dbReference type="AlphaFoldDB" id="A0A7J7JKK5"/>
<evidence type="ECO:0000256" key="5">
    <source>
        <dbReference type="ARBA" id="ARBA00022847"/>
    </source>
</evidence>
<dbReference type="GO" id="GO:0005307">
    <property type="term" value="F:choline:sodium symporter activity"/>
    <property type="evidence" value="ECO:0007669"/>
    <property type="project" value="TreeGrafter"/>
</dbReference>
<reference evidence="15" key="1">
    <citation type="submission" date="2020-06" db="EMBL/GenBank/DDBJ databases">
        <title>Draft genome of Bugula neritina, a colonial animal packing powerful symbionts and potential medicines.</title>
        <authorList>
            <person name="Rayko M."/>
        </authorList>
    </citation>
    <scope>NUCLEOTIDE SEQUENCE [LARGE SCALE GENOMIC DNA]</scope>
    <source>
        <strain evidence="15">Kwan_BN1</strain>
    </source>
</reference>
<keyword evidence="3" id="KW-0813">Transport</keyword>
<dbReference type="GO" id="GO:0005886">
    <property type="term" value="C:plasma membrane"/>
    <property type="evidence" value="ECO:0007669"/>
    <property type="project" value="TreeGrafter"/>
</dbReference>
<accession>A0A7J7JKK5</accession>
<dbReference type="InterPro" id="IPR052244">
    <property type="entry name" value="Choline_transporter"/>
</dbReference>
<evidence type="ECO:0000256" key="8">
    <source>
        <dbReference type="ARBA" id="ARBA00023053"/>
    </source>
</evidence>
<feature type="transmembrane region" description="Helical" evidence="14">
    <location>
        <begin position="143"/>
        <end position="161"/>
    </location>
</feature>
<evidence type="ECO:0000256" key="4">
    <source>
        <dbReference type="ARBA" id="ARBA00022692"/>
    </source>
</evidence>